<proteinExistence type="predicted"/>
<dbReference type="AlphaFoldDB" id="A0A0E0M6S2"/>
<organism evidence="3">
    <name type="scientific">Oryza punctata</name>
    <name type="common">Red rice</name>
    <dbReference type="NCBI Taxonomy" id="4537"/>
    <lineage>
        <taxon>Eukaryota</taxon>
        <taxon>Viridiplantae</taxon>
        <taxon>Streptophyta</taxon>
        <taxon>Embryophyta</taxon>
        <taxon>Tracheophyta</taxon>
        <taxon>Spermatophyta</taxon>
        <taxon>Magnoliopsida</taxon>
        <taxon>Liliopsida</taxon>
        <taxon>Poales</taxon>
        <taxon>Poaceae</taxon>
        <taxon>BOP clade</taxon>
        <taxon>Oryzoideae</taxon>
        <taxon>Oryzeae</taxon>
        <taxon>Oryzinae</taxon>
        <taxon>Oryza</taxon>
    </lineage>
</organism>
<keyword evidence="4" id="KW-1185">Reference proteome</keyword>
<sequence>MYLCPWKNRIDRCRCCLDTPLRRCCPRLRTQLRPDGPLIVDPTLPVVVATPSSHGGHGHCTIDALKLRACANVLSGLVDVKIGHGPADCCQLLRGIADLDAAIWLCTTVKANVLGIGLNLPVDLSTILNKCGKRPAQLAAVTAVAESQAVAGGSGGAYSLRPLSPSTRGESSGDGRSMTSMASKIVAPLLALSILLLFAVAAHGCEPNCPG</sequence>
<keyword evidence="1" id="KW-0472">Membrane</keyword>
<keyword evidence="1" id="KW-0812">Transmembrane</keyword>
<dbReference type="InterPro" id="IPR027923">
    <property type="entry name" value="Hydrophob_seed_dom"/>
</dbReference>
<dbReference type="PANTHER" id="PTHR31731">
    <property type="match status" value="1"/>
</dbReference>
<dbReference type="EnsemblPlants" id="OPUNC10G06020.1">
    <property type="protein sequence ID" value="OPUNC10G06020.1"/>
    <property type="gene ID" value="OPUNC10G06020"/>
</dbReference>
<keyword evidence="1" id="KW-1133">Transmembrane helix</keyword>
<name>A0A0E0M6S2_ORYPU</name>
<reference evidence="3" key="1">
    <citation type="submission" date="2015-04" db="UniProtKB">
        <authorList>
            <consortium name="EnsemblPlants"/>
        </authorList>
    </citation>
    <scope>IDENTIFICATION</scope>
</reference>
<protein>
    <recommendedName>
        <fullName evidence="2">Hydrophobic seed protein domain-containing protein</fullName>
    </recommendedName>
</protein>
<accession>A0A0E0M6S2</accession>
<dbReference type="InterPro" id="IPR036312">
    <property type="entry name" value="Bifun_inhib/LTP/seed_sf"/>
</dbReference>
<dbReference type="STRING" id="4537.A0A0E0M6S2"/>
<evidence type="ECO:0000256" key="1">
    <source>
        <dbReference type="SAM" id="Phobius"/>
    </source>
</evidence>
<dbReference type="HOGENOM" id="CLU_1306601_0_0_1"/>
<dbReference type="SUPFAM" id="SSF47699">
    <property type="entry name" value="Bifunctional inhibitor/lipid-transfer protein/seed storage 2S albumin"/>
    <property type="match status" value="1"/>
</dbReference>
<evidence type="ECO:0000259" key="2">
    <source>
        <dbReference type="Pfam" id="PF14547"/>
    </source>
</evidence>
<dbReference type="Pfam" id="PF14547">
    <property type="entry name" value="Hydrophob_seed"/>
    <property type="match status" value="1"/>
</dbReference>
<reference evidence="3" key="2">
    <citation type="submission" date="2018-05" db="EMBL/GenBank/DDBJ databases">
        <title>OpunRS2 (Oryza punctata Reference Sequence Version 2).</title>
        <authorList>
            <person name="Zhang J."/>
            <person name="Kudrna D."/>
            <person name="Lee S."/>
            <person name="Talag J."/>
            <person name="Welchert J."/>
            <person name="Wing R.A."/>
        </authorList>
    </citation>
    <scope>NUCLEOTIDE SEQUENCE [LARGE SCALE GENOMIC DNA]</scope>
</reference>
<evidence type="ECO:0000313" key="4">
    <source>
        <dbReference type="Proteomes" id="UP000026962"/>
    </source>
</evidence>
<dbReference type="InterPro" id="IPR051636">
    <property type="entry name" value="Plant_LTP/defense-related"/>
</dbReference>
<dbReference type="CDD" id="cd01958">
    <property type="entry name" value="HPS_like"/>
    <property type="match status" value="1"/>
</dbReference>
<dbReference type="Gramene" id="OPUNC10G06020.1">
    <property type="protein sequence ID" value="OPUNC10G06020.1"/>
    <property type="gene ID" value="OPUNC10G06020"/>
</dbReference>
<dbReference type="Proteomes" id="UP000026962">
    <property type="component" value="Chromosome 10"/>
</dbReference>
<dbReference type="Gene3D" id="1.10.110.10">
    <property type="entry name" value="Plant lipid-transfer and hydrophobic proteins"/>
    <property type="match status" value="1"/>
</dbReference>
<feature type="domain" description="Hydrophobic seed protein" evidence="2">
    <location>
        <begin position="60"/>
        <end position="135"/>
    </location>
</feature>
<evidence type="ECO:0000313" key="3">
    <source>
        <dbReference type="EnsemblPlants" id="OPUNC10G06020.1"/>
    </source>
</evidence>
<feature type="transmembrane region" description="Helical" evidence="1">
    <location>
        <begin position="185"/>
        <end position="204"/>
    </location>
</feature>